<evidence type="ECO:0000256" key="6">
    <source>
        <dbReference type="ARBA" id="ARBA00045869"/>
    </source>
</evidence>
<evidence type="ECO:0000256" key="3">
    <source>
        <dbReference type="ARBA" id="ARBA00014856"/>
    </source>
</evidence>
<evidence type="ECO:0000256" key="1">
    <source>
        <dbReference type="ARBA" id="ARBA00004514"/>
    </source>
</evidence>
<keyword evidence="9" id="KW-1185">Reference proteome</keyword>
<gene>
    <name evidence="8" type="ordered locus">Mhar_1886</name>
</gene>
<dbReference type="KEGG" id="mhi:Mhar_1886"/>
<evidence type="ECO:0000256" key="4">
    <source>
        <dbReference type="ARBA" id="ARBA00032988"/>
    </source>
</evidence>
<evidence type="ECO:0000259" key="7">
    <source>
        <dbReference type="SMART" id="SM00849"/>
    </source>
</evidence>
<dbReference type="InterPro" id="IPR036866">
    <property type="entry name" value="RibonucZ/Hydroxyglut_hydro"/>
</dbReference>
<evidence type="ECO:0000313" key="9">
    <source>
        <dbReference type="Proteomes" id="UP000005877"/>
    </source>
</evidence>
<dbReference type="CDD" id="cd07711">
    <property type="entry name" value="MBLAC1-like_MBL-fold"/>
    <property type="match status" value="1"/>
</dbReference>
<dbReference type="InterPro" id="IPR039344">
    <property type="entry name" value="MBLAC1"/>
</dbReference>
<dbReference type="InterPro" id="IPR001279">
    <property type="entry name" value="Metallo-B-lactamas"/>
</dbReference>
<name>G7WQ51_METH6</name>
<dbReference type="PANTHER" id="PTHR23200:SF48">
    <property type="entry name" value="METALLO-BETA-LACTAMASE DOMAIN-CONTAINING PROTEIN 1"/>
    <property type="match status" value="1"/>
</dbReference>
<evidence type="ECO:0000313" key="8">
    <source>
        <dbReference type="EMBL" id="AET65243.1"/>
    </source>
</evidence>
<accession>G7WQ51</accession>
<comment type="function">
    <text evidence="6">Endoribonuclease that catalyzes the hydrolysis of histone-coding pre-mRNA 3'-end. Involved in histone pre-mRNA processing during the S-phase of the cell cycle, which is required for entering/progressing through S-phase. Cleaves histone pre-mRNA at a major and a minor cleavage site after the 5'-ACCCA-3' and the 5'-ACCCACA-3' sequence, respectively, and located downstream of the stem-loop. May require the presence of the HDE element located at the histone pre-RNA 3'-end to avoid non-specific cleavage.</text>
</comment>
<organism evidence="8 9">
    <name type="scientific">Methanothrix harundinacea (strain 6Ac)</name>
    <name type="common">Methanosaeta harundinacea</name>
    <dbReference type="NCBI Taxonomy" id="1110509"/>
    <lineage>
        <taxon>Archaea</taxon>
        <taxon>Methanobacteriati</taxon>
        <taxon>Methanobacteriota</taxon>
        <taxon>Stenosarchaea group</taxon>
        <taxon>Methanomicrobia</taxon>
        <taxon>Methanotrichales</taxon>
        <taxon>Methanotrichaceae</taxon>
        <taxon>Methanothrix</taxon>
    </lineage>
</organism>
<dbReference type="HOGENOM" id="CLU_030571_2_6_2"/>
<dbReference type="STRING" id="1110509.Mhar_1886"/>
<dbReference type="Pfam" id="PF00753">
    <property type="entry name" value="Lactamase_B"/>
    <property type="match status" value="1"/>
</dbReference>
<dbReference type="Proteomes" id="UP000005877">
    <property type="component" value="Chromosome"/>
</dbReference>
<comment type="subcellular location">
    <subcellularLocation>
        <location evidence="1">Cytoplasm</location>
        <location evidence="1">Cytosol</location>
    </subcellularLocation>
</comment>
<proteinExistence type="predicted"/>
<evidence type="ECO:0000256" key="5">
    <source>
        <dbReference type="ARBA" id="ARBA00044690"/>
    </source>
</evidence>
<dbReference type="SMART" id="SM00849">
    <property type="entry name" value="Lactamase_B"/>
    <property type="match status" value="1"/>
</dbReference>
<dbReference type="GO" id="GO:0005829">
    <property type="term" value="C:cytosol"/>
    <property type="evidence" value="ECO:0007669"/>
    <property type="project" value="UniProtKB-SubCell"/>
</dbReference>
<evidence type="ECO:0000256" key="2">
    <source>
        <dbReference type="ARBA" id="ARBA00011738"/>
    </source>
</evidence>
<protein>
    <recommendedName>
        <fullName evidence="3">Metallo-beta-lactamase domain-containing protein 1</fullName>
    </recommendedName>
    <alternativeName>
        <fullName evidence="4">Endoribonuclease MBLAC1</fullName>
    </alternativeName>
</protein>
<dbReference type="Gene3D" id="3.60.15.10">
    <property type="entry name" value="Ribonuclease Z/Hydroxyacylglutathione hydrolase-like"/>
    <property type="match status" value="1"/>
</dbReference>
<dbReference type="EMBL" id="CP003117">
    <property type="protein sequence ID" value="AET65243.1"/>
    <property type="molecule type" value="Genomic_DNA"/>
</dbReference>
<dbReference type="SUPFAM" id="SSF56281">
    <property type="entry name" value="Metallo-hydrolase/oxidoreductase"/>
    <property type="match status" value="1"/>
</dbReference>
<feature type="domain" description="Metallo-beta-lactamase" evidence="7">
    <location>
        <begin position="26"/>
        <end position="190"/>
    </location>
</feature>
<reference evidence="8 9" key="1">
    <citation type="journal article" date="2012" name="PLoS ONE">
        <title>The genome characteristics and predicted function of methyl-group oxidation pathway in the obligate aceticlastic methanogens, Methanosaeta spp.</title>
        <authorList>
            <person name="Zhu J."/>
            <person name="Zheng H."/>
            <person name="Ai G."/>
            <person name="Zhang G."/>
            <person name="Liu D."/>
            <person name="Liu X."/>
            <person name="Dong X."/>
        </authorList>
    </citation>
    <scope>NUCLEOTIDE SEQUENCE [LARGE SCALE GENOMIC DNA]</scope>
    <source>
        <strain evidence="8 9">6Ac</strain>
    </source>
</reference>
<sequence length="205" mass="22432">MEQVAWISVLAEGYAVTLAGGGFRASPSTVLLEEPGRRVLADPGADGKSLLSALRERGLSPSDIDLIFVTHGHLDHLLNLRLFPDAEVCDGSFLYRGDEAIPYGRFLPDTEIEVLPTPGHAPDHASLLVPSGKETWLVAGDLFWWRDGAVPRTDLPSLLDLEDELATDPEALRRSRIEALRRATVVIPGHGPPFRPEGRPRMVTF</sequence>
<dbReference type="AlphaFoldDB" id="G7WQ51"/>
<comment type="subunit">
    <text evidence="2">Homodimer.</text>
</comment>
<dbReference type="PATRIC" id="fig|1110509.7.peg.2094"/>
<comment type="catalytic activity">
    <reaction evidence="5">
        <text>a ribonucleotidyl-ribonucleotide-RNA + H2O = a 3'-end ribonucleotide-RNA + a 5'-end 5'-phospho-ribonucleoside-RNA + H(+)</text>
        <dbReference type="Rhea" id="RHEA:68096"/>
        <dbReference type="Rhea" id="RHEA-COMP:15179"/>
        <dbReference type="Rhea" id="RHEA-COMP:17355"/>
        <dbReference type="Rhea" id="RHEA-COMP:17428"/>
        <dbReference type="ChEBI" id="CHEBI:15377"/>
        <dbReference type="ChEBI" id="CHEBI:15378"/>
        <dbReference type="ChEBI" id="CHEBI:74896"/>
        <dbReference type="ChEBI" id="CHEBI:138282"/>
        <dbReference type="ChEBI" id="CHEBI:173118"/>
    </reaction>
    <physiologicalReaction direction="left-to-right" evidence="5">
        <dbReference type="Rhea" id="RHEA:68097"/>
    </physiologicalReaction>
</comment>
<dbReference type="PANTHER" id="PTHR23200">
    <property type="entry name" value="METALLO-BETA-LACTAMASE DOMAIN-CONTAINING PROTEIN 1"/>
    <property type="match status" value="1"/>
</dbReference>